<accession>A0A0F9N7Y0</accession>
<dbReference type="EMBL" id="LAZR01003687">
    <property type="protein sequence ID" value="KKN15705.1"/>
    <property type="molecule type" value="Genomic_DNA"/>
</dbReference>
<comment type="caution">
    <text evidence="1">The sequence shown here is derived from an EMBL/GenBank/DDBJ whole genome shotgun (WGS) entry which is preliminary data.</text>
</comment>
<dbReference type="AlphaFoldDB" id="A0A0F9N7Y0"/>
<evidence type="ECO:0000313" key="1">
    <source>
        <dbReference type="EMBL" id="KKN15705.1"/>
    </source>
</evidence>
<name>A0A0F9N7Y0_9ZZZZ</name>
<protein>
    <submittedName>
        <fullName evidence="1">Uncharacterized protein</fullName>
    </submittedName>
</protein>
<proteinExistence type="predicted"/>
<gene>
    <name evidence="1" type="ORF">LCGC14_0983440</name>
</gene>
<sequence>MNAAASQSKLVYFPDSGVAHVPTRYGSRRTHCGYYTDYMQRKPAEVALETRVICSRCRKIMYLSPSRVDRHHQWIVRLGVPRLRMTAERKLVGIRAKLQEMLSKRATGWTGWEACRELQDFIAGLEEDETNGE</sequence>
<organism evidence="1">
    <name type="scientific">marine sediment metagenome</name>
    <dbReference type="NCBI Taxonomy" id="412755"/>
    <lineage>
        <taxon>unclassified sequences</taxon>
        <taxon>metagenomes</taxon>
        <taxon>ecological metagenomes</taxon>
    </lineage>
</organism>
<reference evidence="1" key="1">
    <citation type="journal article" date="2015" name="Nature">
        <title>Complex archaea that bridge the gap between prokaryotes and eukaryotes.</title>
        <authorList>
            <person name="Spang A."/>
            <person name="Saw J.H."/>
            <person name="Jorgensen S.L."/>
            <person name="Zaremba-Niedzwiedzka K."/>
            <person name="Martijn J."/>
            <person name="Lind A.E."/>
            <person name="van Eijk R."/>
            <person name="Schleper C."/>
            <person name="Guy L."/>
            <person name="Ettema T.J."/>
        </authorList>
    </citation>
    <scope>NUCLEOTIDE SEQUENCE</scope>
</reference>